<dbReference type="PROSITE" id="PS51371">
    <property type="entry name" value="CBS"/>
    <property type="match status" value="3"/>
</dbReference>
<dbReference type="SUPFAM" id="SSF54631">
    <property type="entry name" value="CBS-domain pair"/>
    <property type="match status" value="2"/>
</dbReference>
<accession>A0A0F7SHM5</accession>
<dbReference type="EMBL" id="LN483167">
    <property type="protein sequence ID" value="CDZ96824.1"/>
    <property type="molecule type" value="Genomic_DNA"/>
</dbReference>
<dbReference type="GO" id="GO:0005634">
    <property type="term" value="C:nucleus"/>
    <property type="evidence" value="ECO:0007669"/>
    <property type="project" value="TreeGrafter"/>
</dbReference>
<dbReference type="PANTHER" id="PTHR13780:SF35">
    <property type="entry name" value="LD22662P"/>
    <property type="match status" value="1"/>
</dbReference>
<evidence type="ECO:0000256" key="3">
    <source>
        <dbReference type="ARBA" id="ARBA00023122"/>
    </source>
</evidence>
<evidence type="ECO:0000259" key="6">
    <source>
        <dbReference type="PROSITE" id="PS51371"/>
    </source>
</evidence>
<dbReference type="Gene3D" id="3.10.580.10">
    <property type="entry name" value="CBS-domain"/>
    <property type="match status" value="2"/>
</dbReference>
<evidence type="ECO:0000256" key="4">
    <source>
        <dbReference type="PROSITE-ProRule" id="PRU00703"/>
    </source>
</evidence>
<dbReference type="PANTHER" id="PTHR13780">
    <property type="entry name" value="AMP-ACTIVATED PROTEIN KINASE, GAMMA REGULATORY SUBUNIT"/>
    <property type="match status" value="1"/>
</dbReference>
<comment type="similarity">
    <text evidence="1">Belongs to the 5'-AMP-activated protein kinase gamma subunit family.</text>
</comment>
<proteinExistence type="inferred from homology"/>
<feature type="region of interest" description="Disordered" evidence="5">
    <location>
        <begin position="423"/>
        <end position="478"/>
    </location>
</feature>
<dbReference type="GO" id="GO:0016208">
    <property type="term" value="F:AMP binding"/>
    <property type="evidence" value="ECO:0007669"/>
    <property type="project" value="TreeGrafter"/>
</dbReference>
<feature type="compositionally biased region" description="Low complexity" evidence="5">
    <location>
        <begin position="32"/>
        <end position="47"/>
    </location>
</feature>
<dbReference type="GO" id="GO:0019887">
    <property type="term" value="F:protein kinase regulator activity"/>
    <property type="evidence" value="ECO:0007669"/>
    <property type="project" value="TreeGrafter"/>
</dbReference>
<feature type="domain" description="CBS" evidence="6">
    <location>
        <begin position="187"/>
        <end position="248"/>
    </location>
</feature>
<dbReference type="Pfam" id="PF00571">
    <property type="entry name" value="CBS"/>
    <property type="match status" value="2"/>
</dbReference>
<dbReference type="GO" id="GO:0031588">
    <property type="term" value="C:nucleotide-activated protein kinase complex"/>
    <property type="evidence" value="ECO:0007669"/>
    <property type="project" value="TreeGrafter"/>
</dbReference>
<sequence>MSSPFAPILSPLSTSRPTATSPLPPPPVIHRPASPAYITPSASSPSSGLTSGKPRRPSNSQPRLRARGHSSVDPSQIPTHEAGMTSIRQFLKGRSSYDVFPVSFRLIVLDNKLMVKKALGVMWQNGVISAPLWNSETSRFDGMLTVSDIIHLIQYYYYTQTYEGAATDVEHFRLEHVRDIERELHVPPPPLQSVHPLKPLFEASRQLQQTHARRLPLIDVDDQTGGDVVLSVLTQYRVLKFIAVNCPITYSLTRSLRACNIGTYVSSEDARPPGPISPYWPIATATLDTTVFDVVHMFSERGISAVPIVDEAGMVVNLYETVDVITLVRLGTYTSLDLTIAEALMRRSADFPGVVTCTPNDSLANLFQLIRKRRLHRLVVVAGDEGYEGRRKGSLVGIISLSDIMGYVISEDVGAEGMGLGLSAQKGDKSQSTTRGATLNETSEAEADAWSRDGAASSSTTPLFPPPIPLPEIDASQD</sequence>
<feature type="domain" description="CBS" evidence="6">
    <location>
        <begin position="276"/>
        <end position="338"/>
    </location>
</feature>
<dbReference type="GO" id="GO:0005737">
    <property type="term" value="C:cytoplasm"/>
    <property type="evidence" value="ECO:0007669"/>
    <property type="project" value="TreeGrafter"/>
</dbReference>
<dbReference type="GO" id="GO:0019901">
    <property type="term" value="F:protein kinase binding"/>
    <property type="evidence" value="ECO:0007669"/>
    <property type="project" value="TreeGrafter"/>
</dbReference>
<feature type="compositionally biased region" description="Polar residues" evidence="5">
    <location>
        <begin position="430"/>
        <end position="442"/>
    </location>
</feature>
<protein>
    <submittedName>
        <fullName evidence="7">Cbs-domain-containing protein</fullName>
    </submittedName>
</protein>
<keyword evidence="3 4" id="KW-0129">CBS domain</keyword>
<name>A0A0F7SHM5_PHARH</name>
<keyword evidence="2" id="KW-0677">Repeat</keyword>
<reference evidence="7" key="1">
    <citation type="submission" date="2014-08" db="EMBL/GenBank/DDBJ databases">
        <authorList>
            <person name="Sharma Rahul"/>
            <person name="Thines Marco"/>
        </authorList>
    </citation>
    <scope>NUCLEOTIDE SEQUENCE</scope>
</reference>
<feature type="region of interest" description="Disordered" evidence="5">
    <location>
        <begin position="1"/>
        <end position="79"/>
    </location>
</feature>
<evidence type="ECO:0000256" key="1">
    <source>
        <dbReference type="ARBA" id="ARBA00006750"/>
    </source>
</evidence>
<evidence type="ECO:0000256" key="2">
    <source>
        <dbReference type="ARBA" id="ARBA00022737"/>
    </source>
</evidence>
<dbReference type="InterPro" id="IPR046342">
    <property type="entry name" value="CBS_dom_sf"/>
</dbReference>
<evidence type="ECO:0000256" key="5">
    <source>
        <dbReference type="SAM" id="MobiDB-lite"/>
    </source>
</evidence>
<dbReference type="InterPro" id="IPR050511">
    <property type="entry name" value="AMPK_gamma/SDS23_families"/>
</dbReference>
<dbReference type="CDD" id="cd04641">
    <property type="entry name" value="CBS_euAMPK_gamma-like_repeat2"/>
    <property type="match status" value="1"/>
</dbReference>
<dbReference type="AlphaFoldDB" id="A0A0F7SHM5"/>
<feature type="compositionally biased region" description="Low complexity" evidence="5">
    <location>
        <begin position="9"/>
        <end position="21"/>
    </location>
</feature>
<dbReference type="InterPro" id="IPR000644">
    <property type="entry name" value="CBS_dom"/>
</dbReference>
<feature type="domain" description="CBS" evidence="6">
    <location>
        <begin position="345"/>
        <end position="416"/>
    </location>
</feature>
<organism evidence="7">
    <name type="scientific">Phaffia rhodozyma</name>
    <name type="common">Yeast</name>
    <name type="synonym">Xanthophyllomyces dendrorhous</name>
    <dbReference type="NCBI Taxonomy" id="264483"/>
    <lineage>
        <taxon>Eukaryota</taxon>
        <taxon>Fungi</taxon>
        <taxon>Dikarya</taxon>
        <taxon>Basidiomycota</taxon>
        <taxon>Agaricomycotina</taxon>
        <taxon>Tremellomycetes</taxon>
        <taxon>Cystofilobasidiales</taxon>
        <taxon>Mrakiaceae</taxon>
        <taxon>Phaffia</taxon>
    </lineage>
</organism>
<evidence type="ECO:0000313" key="7">
    <source>
        <dbReference type="EMBL" id="CDZ96824.1"/>
    </source>
</evidence>
<dbReference type="SMART" id="SM00116">
    <property type="entry name" value="CBS"/>
    <property type="match status" value="4"/>
</dbReference>